<dbReference type="PANTHER" id="PTHR22803">
    <property type="entry name" value="MANNOSE, PHOSPHOLIPASE, LECTIN RECEPTOR RELATED"/>
    <property type="match status" value="1"/>
</dbReference>
<feature type="compositionally biased region" description="Polar residues" evidence="1">
    <location>
        <begin position="285"/>
        <end position="294"/>
    </location>
</feature>
<feature type="signal peptide" evidence="3">
    <location>
        <begin position="1"/>
        <end position="19"/>
    </location>
</feature>
<keyword evidence="2" id="KW-0472">Membrane</keyword>
<evidence type="ECO:0000259" key="4">
    <source>
        <dbReference type="PROSITE" id="PS50041"/>
    </source>
</evidence>
<keyword evidence="6" id="KW-1185">Reference proteome</keyword>
<feature type="non-terminal residue" evidence="5">
    <location>
        <position position="334"/>
    </location>
</feature>
<dbReference type="Gene3D" id="3.10.100.10">
    <property type="entry name" value="Mannose-Binding Protein A, subunit A"/>
    <property type="match status" value="1"/>
</dbReference>
<keyword evidence="2" id="KW-1133">Transmembrane helix</keyword>
<accession>A0AAV2R007</accession>
<evidence type="ECO:0000256" key="2">
    <source>
        <dbReference type="SAM" id="Phobius"/>
    </source>
</evidence>
<protein>
    <recommendedName>
        <fullName evidence="4">C-type lectin domain-containing protein</fullName>
    </recommendedName>
</protein>
<dbReference type="Proteomes" id="UP001497623">
    <property type="component" value="Unassembled WGS sequence"/>
</dbReference>
<feature type="chain" id="PRO_5044022129" description="C-type lectin domain-containing protein" evidence="3">
    <location>
        <begin position="20"/>
        <end position="334"/>
    </location>
</feature>
<dbReference type="Pfam" id="PF00059">
    <property type="entry name" value="Lectin_C"/>
    <property type="match status" value="1"/>
</dbReference>
<dbReference type="InterPro" id="IPR001304">
    <property type="entry name" value="C-type_lectin-like"/>
</dbReference>
<dbReference type="SMART" id="SM00034">
    <property type="entry name" value="CLECT"/>
    <property type="match status" value="1"/>
</dbReference>
<proteinExistence type="predicted"/>
<dbReference type="PROSITE" id="PS50041">
    <property type="entry name" value="C_TYPE_LECTIN_2"/>
    <property type="match status" value="1"/>
</dbReference>
<dbReference type="AlphaFoldDB" id="A0AAV2R007"/>
<name>A0AAV2R007_MEGNR</name>
<dbReference type="InterPro" id="IPR016187">
    <property type="entry name" value="CTDL_fold"/>
</dbReference>
<evidence type="ECO:0000256" key="3">
    <source>
        <dbReference type="SAM" id="SignalP"/>
    </source>
</evidence>
<evidence type="ECO:0000313" key="5">
    <source>
        <dbReference type="EMBL" id="CAL4109875.1"/>
    </source>
</evidence>
<dbReference type="SUPFAM" id="SSF56436">
    <property type="entry name" value="C-type lectin-like"/>
    <property type="match status" value="1"/>
</dbReference>
<gene>
    <name evidence="5" type="ORF">MNOR_LOCUS19220</name>
</gene>
<dbReference type="InterPro" id="IPR016186">
    <property type="entry name" value="C-type_lectin-like/link_sf"/>
</dbReference>
<dbReference type="CDD" id="cd00037">
    <property type="entry name" value="CLECT"/>
    <property type="match status" value="1"/>
</dbReference>
<feature type="region of interest" description="Disordered" evidence="1">
    <location>
        <begin position="280"/>
        <end position="334"/>
    </location>
</feature>
<feature type="domain" description="C-type lectin" evidence="4">
    <location>
        <begin position="33"/>
        <end position="150"/>
    </location>
</feature>
<evidence type="ECO:0000256" key="1">
    <source>
        <dbReference type="SAM" id="MobiDB-lite"/>
    </source>
</evidence>
<dbReference type="InterPro" id="IPR050111">
    <property type="entry name" value="C-type_lectin/snaclec_domain"/>
</dbReference>
<keyword evidence="3" id="KW-0732">Signal</keyword>
<reference evidence="5 6" key="1">
    <citation type="submission" date="2024-05" db="EMBL/GenBank/DDBJ databases">
        <authorList>
            <person name="Wallberg A."/>
        </authorList>
    </citation>
    <scope>NUCLEOTIDE SEQUENCE [LARGE SCALE GENOMIC DNA]</scope>
</reference>
<comment type="caution">
    <text evidence="5">The sequence shown here is derived from an EMBL/GenBank/DDBJ whole genome shotgun (WGS) entry which is preliminary data.</text>
</comment>
<organism evidence="5 6">
    <name type="scientific">Meganyctiphanes norvegica</name>
    <name type="common">Northern krill</name>
    <name type="synonym">Thysanopoda norvegica</name>
    <dbReference type="NCBI Taxonomy" id="48144"/>
    <lineage>
        <taxon>Eukaryota</taxon>
        <taxon>Metazoa</taxon>
        <taxon>Ecdysozoa</taxon>
        <taxon>Arthropoda</taxon>
        <taxon>Crustacea</taxon>
        <taxon>Multicrustacea</taxon>
        <taxon>Malacostraca</taxon>
        <taxon>Eumalacostraca</taxon>
        <taxon>Eucarida</taxon>
        <taxon>Euphausiacea</taxon>
        <taxon>Euphausiidae</taxon>
        <taxon>Meganyctiphanes</taxon>
    </lineage>
</organism>
<keyword evidence="2" id="KW-0812">Transmembrane</keyword>
<dbReference type="EMBL" id="CAXKWB010014156">
    <property type="protein sequence ID" value="CAL4109875.1"/>
    <property type="molecule type" value="Genomic_DNA"/>
</dbReference>
<sequence>MESLSFLAVFTFAEFVVDASEIKFESCFWGVRIGNQCLSFSEEALSWSAAITACANNGSQLASLTDPTETQGYTIGKYGGQVQFWAGGSDTAQESRWVWLTGVPFEVQFPWGSDQPNNGWARGNEDCLMMNWKGGYNDASCNKKLRYVCEIAGCNGEPNTPQHSTANCSKQRETCKVMCQDGYIFPEKGPKSAIWFDCKGGEWVMRDKQSDICKRTGLESGEGNQVTVIIGCTVAVLLIVVIAAIVLTYLLGCHKKNENQQSDVQLENLSRSRHVSENSLYEAYTNETKPTTSRVNRHNSENSLYESYAKDVGSSSNRGSRHDSENSLYASAGY</sequence>
<evidence type="ECO:0000313" key="6">
    <source>
        <dbReference type="Proteomes" id="UP001497623"/>
    </source>
</evidence>
<feature type="transmembrane region" description="Helical" evidence="2">
    <location>
        <begin position="228"/>
        <end position="251"/>
    </location>
</feature>